<evidence type="ECO:0000313" key="2">
    <source>
        <dbReference type="EMBL" id="TPG29567.1"/>
    </source>
</evidence>
<dbReference type="Proteomes" id="UP000320095">
    <property type="component" value="Unassembled WGS sequence"/>
</dbReference>
<protein>
    <submittedName>
        <fullName evidence="2">Uncharacterized protein</fullName>
    </submittedName>
</protein>
<dbReference type="AlphaFoldDB" id="A0A502DW41"/>
<gene>
    <name evidence="2" type="ORF">EAH80_26455</name>
</gene>
<keyword evidence="3" id="KW-1185">Reference proteome</keyword>
<proteinExistence type="predicted"/>
<name>A0A502DW41_9MYCO</name>
<reference evidence="2 3" key="1">
    <citation type="journal article" date="2019" name="Environ. Microbiol.">
        <title>Species interactions and distinct microbial communities in high Arctic permafrost affected cryosols are associated with the CH4 and CO2 gas fluxes.</title>
        <authorList>
            <person name="Altshuler I."/>
            <person name="Hamel J."/>
            <person name="Turney S."/>
            <person name="Magnuson E."/>
            <person name="Levesque R."/>
            <person name="Greer C."/>
            <person name="Whyte L.G."/>
        </authorList>
    </citation>
    <scope>NUCLEOTIDE SEQUENCE [LARGE SCALE GENOMIC DNA]</scope>
    <source>
        <strain evidence="2 3">S5.20</strain>
    </source>
</reference>
<feature type="region of interest" description="Disordered" evidence="1">
    <location>
        <begin position="47"/>
        <end position="70"/>
    </location>
</feature>
<comment type="caution">
    <text evidence="2">The sequence shown here is derived from an EMBL/GenBank/DDBJ whole genome shotgun (WGS) entry which is preliminary data.</text>
</comment>
<evidence type="ECO:0000256" key="1">
    <source>
        <dbReference type="SAM" id="MobiDB-lite"/>
    </source>
</evidence>
<dbReference type="EMBL" id="RCZG01000016">
    <property type="protein sequence ID" value="TPG29567.1"/>
    <property type="molecule type" value="Genomic_DNA"/>
</dbReference>
<evidence type="ECO:0000313" key="3">
    <source>
        <dbReference type="Proteomes" id="UP000320095"/>
    </source>
</evidence>
<accession>A0A502DW41</accession>
<sequence length="243" mass="24886">MPEVVTRVGNGSIAATRDSSAVGLRARHESIAPGELVAMTALEGIDMPEHDTAPDQDATPASEAPAFEPTPGDVIRQILDRQLVAGQGLGTQLVGASTEISVALAHAPVIVIDEIRSGATLPAALAHTRAEVGGVVTGTGTRVRTAIGEYVGSQATLPQAVVCGVADVAEAVLRGQGNVAGSAIDSAFTVATVAARGGDVKEALGRERRDVAAHAETARADVAESWERALEEIRGAVKDYDED</sequence>
<organism evidence="2 3">
    <name type="scientific">Mycolicibacterium hodleri</name>
    <dbReference type="NCBI Taxonomy" id="49897"/>
    <lineage>
        <taxon>Bacteria</taxon>
        <taxon>Bacillati</taxon>
        <taxon>Actinomycetota</taxon>
        <taxon>Actinomycetes</taxon>
        <taxon>Mycobacteriales</taxon>
        <taxon>Mycobacteriaceae</taxon>
        <taxon>Mycolicibacterium</taxon>
    </lineage>
</organism>